<protein>
    <submittedName>
        <fullName evidence="2">Uncharacterized protein</fullName>
    </submittedName>
</protein>
<gene>
    <name evidence="2" type="ORF">B4121_0547</name>
</gene>
<evidence type="ECO:0000313" key="3">
    <source>
        <dbReference type="Proteomes" id="UP000185604"/>
    </source>
</evidence>
<feature type="compositionally biased region" description="Basic and acidic residues" evidence="1">
    <location>
        <begin position="1"/>
        <end position="13"/>
    </location>
</feature>
<sequence>MKWHAETFHHMKPAEPASESQGENLGAYPGVKGERGVRFFLAHSMKVVPRKALFVLLFGRKGLFLLASARSSRREKT</sequence>
<reference evidence="2 3" key="1">
    <citation type="journal article" date="2016" name="Front. Microbiol.">
        <title>High-Level Heat Resistance of Spores of Bacillus amyloliquefaciens and Bacillus licheniformis Results from the Presence of a spoVA Operon in a Tn1546 Transposon.</title>
        <authorList>
            <person name="Berendsen E.M."/>
            <person name="Koning R.A."/>
            <person name="Boekhorst J."/>
            <person name="de Jong A."/>
            <person name="Kuipers O.P."/>
            <person name="Wells-Bennik M.H."/>
        </authorList>
    </citation>
    <scope>NUCLEOTIDE SEQUENCE [LARGE SCALE GENOMIC DNA]</scope>
    <source>
        <strain evidence="2 3">B4121</strain>
    </source>
</reference>
<feature type="region of interest" description="Disordered" evidence="1">
    <location>
        <begin position="1"/>
        <end position="27"/>
    </location>
</feature>
<dbReference type="Proteomes" id="UP000185604">
    <property type="component" value="Unassembled WGS sequence"/>
</dbReference>
<organism evidence="2 3">
    <name type="scientific">Bacillus paralicheniformis</name>
    <dbReference type="NCBI Taxonomy" id="1648923"/>
    <lineage>
        <taxon>Bacteria</taxon>
        <taxon>Bacillati</taxon>
        <taxon>Bacillota</taxon>
        <taxon>Bacilli</taxon>
        <taxon>Bacillales</taxon>
        <taxon>Bacillaceae</taxon>
        <taxon>Bacillus</taxon>
    </lineage>
</organism>
<evidence type="ECO:0000313" key="2">
    <source>
        <dbReference type="EMBL" id="OLF97920.1"/>
    </source>
</evidence>
<dbReference type="AlphaFoldDB" id="A0A7Z0X0Y5"/>
<dbReference type="EMBL" id="LKPO01000003">
    <property type="protein sequence ID" value="OLF97920.1"/>
    <property type="molecule type" value="Genomic_DNA"/>
</dbReference>
<accession>A0A7Z0X0Y5</accession>
<evidence type="ECO:0000256" key="1">
    <source>
        <dbReference type="SAM" id="MobiDB-lite"/>
    </source>
</evidence>
<proteinExistence type="predicted"/>
<name>A0A7Z0X0Y5_9BACI</name>
<comment type="caution">
    <text evidence="2">The sequence shown here is derived from an EMBL/GenBank/DDBJ whole genome shotgun (WGS) entry which is preliminary data.</text>
</comment>